<evidence type="ECO:0008006" key="3">
    <source>
        <dbReference type="Google" id="ProtNLM"/>
    </source>
</evidence>
<comment type="caution">
    <text evidence="1">The sequence shown here is derived from an EMBL/GenBank/DDBJ whole genome shotgun (WGS) entry which is preliminary data.</text>
</comment>
<dbReference type="PANTHER" id="PTHR42869:SF1">
    <property type="entry name" value="SLL0572 PROTEIN"/>
    <property type="match status" value="1"/>
</dbReference>
<name>A0A367ZM13_9BACT</name>
<evidence type="ECO:0000313" key="1">
    <source>
        <dbReference type="EMBL" id="RCK78452.1"/>
    </source>
</evidence>
<dbReference type="SUPFAM" id="SSF52540">
    <property type="entry name" value="P-loop containing nucleoside triphosphate hydrolases"/>
    <property type="match status" value="1"/>
</dbReference>
<sequence length="446" mass="49640">MSAIKTIIMGAAGRDFHNFNMVYRDNPQYDVVAFTATQIPDIEGRCYPARLAGKQYPKGIPIHAESELLDLIKKFKVDEVVFSYSDVPHEYVMHHASRVLAAGASFKMLGYHPTAIKAKVPVVSVCAVRTGSGKSQTTRRVVRLLKGMGLKVVSIRHPMPYGDLEKQICQRFADYGDLDKHNCTIEEREEYEPHIDMGAVIYAGVDYQVIVAEAEREADVIVWDGGNNDLPFLQSDLKIVVADPHRPNHECTYHPGEANVYAADVIVINKIDSCYPDDLHTVRENIMRMNPHARLVEAASPIFVEGGDKIRGKRVVVVEDGPTLTHGEMTYGAGVVAAQRYGAAEIVDPKPCFVGTMVETLQKYPNIGDIIPAMGYGKKQMADLEKTINAVSCDLVVSATPIDLTRVIKIKKPHLRVRYELQEIGEPGLDSILKEFADQHFARRKK</sequence>
<organism evidence="1 2">
    <name type="scientific">Candidatus Ozemobacter sibiricus</name>
    <dbReference type="NCBI Taxonomy" id="2268124"/>
    <lineage>
        <taxon>Bacteria</taxon>
        <taxon>Candidatus Ozemobacteria</taxon>
        <taxon>Candidatus Ozemobacterales</taxon>
        <taxon>Candidatus Ozemobacteraceae</taxon>
        <taxon>Candidatus Ozemobacter</taxon>
    </lineage>
</organism>
<dbReference type="EMBL" id="QOQW01000022">
    <property type="protein sequence ID" value="RCK78452.1"/>
    <property type="molecule type" value="Genomic_DNA"/>
</dbReference>
<dbReference type="Gene3D" id="3.40.50.300">
    <property type="entry name" value="P-loop containing nucleotide triphosphate hydrolases"/>
    <property type="match status" value="1"/>
</dbReference>
<dbReference type="AlphaFoldDB" id="A0A367ZM13"/>
<dbReference type="PANTHER" id="PTHR42869">
    <property type="entry name" value="SLL0572 PROTEIN"/>
    <property type="match status" value="1"/>
</dbReference>
<dbReference type="Proteomes" id="UP000252355">
    <property type="component" value="Unassembled WGS sequence"/>
</dbReference>
<evidence type="ECO:0000313" key="2">
    <source>
        <dbReference type="Proteomes" id="UP000252355"/>
    </source>
</evidence>
<protein>
    <recommendedName>
        <fullName evidence="3">GTPase</fullName>
    </recommendedName>
</protein>
<accession>A0A367ZM13</accession>
<dbReference type="InterPro" id="IPR027417">
    <property type="entry name" value="P-loop_NTPase"/>
</dbReference>
<reference evidence="1 2" key="1">
    <citation type="submission" date="2018-05" db="EMBL/GenBank/DDBJ databases">
        <title>A metagenomic window into the 2 km-deep terrestrial subsurface aquifer revealed taxonomically and functionally diverse microbial community comprising novel uncultured bacterial lineages.</title>
        <authorList>
            <person name="Kadnikov V.V."/>
            <person name="Mardanov A.V."/>
            <person name="Beletsky A.V."/>
            <person name="Banks D."/>
            <person name="Pimenov N.V."/>
            <person name="Frank Y.A."/>
            <person name="Karnachuk O.V."/>
            <person name="Ravin N.V."/>
        </authorList>
    </citation>
    <scope>NUCLEOTIDE SEQUENCE [LARGE SCALE GENOMIC DNA]</scope>
    <source>
        <strain evidence="1">BY5</strain>
    </source>
</reference>
<gene>
    <name evidence="1" type="ORF">OZSIB_1372</name>
</gene>
<dbReference type="InterPro" id="IPR053199">
    <property type="entry name" value="cDPG_synthetase-like"/>
</dbReference>
<proteinExistence type="predicted"/>